<protein>
    <submittedName>
        <fullName evidence="1">2-keto-3-deoxy-galactonokinase</fullName>
    </submittedName>
</protein>
<dbReference type="GO" id="GO:0008671">
    <property type="term" value="F:2-dehydro-3-deoxygalactonokinase activity"/>
    <property type="evidence" value="ECO:0007669"/>
    <property type="project" value="InterPro"/>
</dbReference>
<dbReference type="GO" id="GO:0034194">
    <property type="term" value="P:D-galactonate catabolic process"/>
    <property type="evidence" value="ECO:0007669"/>
    <property type="project" value="InterPro"/>
</dbReference>
<dbReference type="Pfam" id="PF05035">
    <property type="entry name" value="DGOK"/>
    <property type="match status" value="1"/>
</dbReference>
<sequence length="302" mass="31865">MMPDIFPAWIALDWGTSNLRAWAMDDDNGVLAETESPDGMGTLAPEAFEPALLKAISGWLGAGRRVPVIACGMVGARQGWIEAPYISVPVTPGGDSFTLAPTTDPRIAVMIIAGLSQAEPADVMRGEETQVAGFAAENGGDGVLCLPGTHSKWVRLDKGVITRFNTMMTGEVFAMLTTHSVLRHSVAGEGWDEAAFARGVSESLANPTLLAQLFSIRAEQLLTGQTAVAAKSRLSGLLIGAEVAGTRDYWQGRTTVLIGASRLVRLYETALDMAGGQSQIADGGSLTLSGLVSAYERWKVTA</sequence>
<evidence type="ECO:0000313" key="1">
    <source>
        <dbReference type="EMBL" id="RDE08681.1"/>
    </source>
</evidence>
<accession>A0A369W9C6</accession>
<proteinExistence type="predicted"/>
<dbReference type="EMBL" id="QQNH01000013">
    <property type="protein sequence ID" value="RDE08681.1"/>
    <property type="molecule type" value="Genomic_DNA"/>
</dbReference>
<dbReference type="Gene3D" id="3.30.420.310">
    <property type="entry name" value="2-keto-3-deoxy-galactonokinase, C-terminal domain"/>
    <property type="match status" value="1"/>
</dbReference>
<dbReference type="CDD" id="cd24012">
    <property type="entry name" value="ASKHA_NBD_KDGal-kinase"/>
    <property type="match status" value="1"/>
</dbReference>
<keyword evidence="1" id="KW-0418">Kinase</keyword>
<dbReference type="Gene3D" id="3.30.420.300">
    <property type="entry name" value="2-keto-3-deoxy-galactonokinase, substrate binding domain"/>
    <property type="match status" value="1"/>
</dbReference>
<dbReference type="AlphaFoldDB" id="A0A369W9C6"/>
<organism evidence="1 2">
    <name type="scientific">Pelagibacterium lacus</name>
    <dbReference type="NCBI Taxonomy" id="2282655"/>
    <lineage>
        <taxon>Bacteria</taxon>
        <taxon>Pseudomonadati</taxon>
        <taxon>Pseudomonadota</taxon>
        <taxon>Alphaproteobacteria</taxon>
        <taxon>Hyphomicrobiales</taxon>
        <taxon>Devosiaceae</taxon>
        <taxon>Pelagibacterium</taxon>
    </lineage>
</organism>
<dbReference type="Proteomes" id="UP000253759">
    <property type="component" value="Unassembled WGS sequence"/>
</dbReference>
<keyword evidence="2" id="KW-1185">Reference proteome</keyword>
<evidence type="ECO:0000313" key="2">
    <source>
        <dbReference type="Proteomes" id="UP000253759"/>
    </source>
</evidence>
<keyword evidence="1" id="KW-0808">Transferase</keyword>
<dbReference type="SUPFAM" id="SSF53067">
    <property type="entry name" value="Actin-like ATPase domain"/>
    <property type="match status" value="1"/>
</dbReference>
<name>A0A369W9C6_9HYPH</name>
<dbReference type="OrthoDB" id="256574at2"/>
<dbReference type="InterPro" id="IPR043129">
    <property type="entry name" value="ATPase_NBD"/>
</dbReference>
<gene>
    <name evidence="1" type="ORF">DVH29_10315</name>
</gene>
<dbReference type="InterPro" id="IPR007729">
    <property type="entry name" value="DGOK"/>
</dbReference>
<dbReference type="InterPro" id="IPR042257">
    <property type="entry name" value="DGOK_C"/>
</dbReference>
<comment type="caution">
    <text evidence="1">The sequence shown here is derived from an EMBL/GenBank/DDBJ whole genome shotgun (WGS) entry which is preliminary data.</text>
</comment>
<reference evidence="2" key="1">
    <citation type="submission" date="2018-07" db="EMBL/GenBank/DDBJ databases">
        <authorList>
            <person name="Liu B.-T."/>
            <person name="Du Z."/>
        </authorList>
    </citation>
    <scope>NUCLEOTIDE SEQUENCE [LARGE SCALE GENOMIC DNA]</scope>
    <source>
        <strain evidence="2">XYN52</strain>
    </source>
</reference>
<dbReference type="InterPro" id="IPR042258">
    <property type="entry name" value="DGOK_N"/>
</dbReference>